<feature type="transmembrane region" description="Helical" evidence="1">
    <location>
        <begin position="7"/>
        <end position="27"/>
    </location>
</feature>
<dbReference type="EMBL" id="JAVDWE010000016">
    <property type="protein sequence ID" value="MDR7096712.1"/>
    <property type="molecule type" value="Genomic_DNA"/>
</dbReference>
<organism evidence="3 4">
    <name type="scientific">Hydrogenophaga laconesensis</name>
    <dbReference type="NCBI Taxonomy" id="1805971"/>
    <lineage>
        <taxon>Bacteria</taxon>
        <taxon>Pseudomonadati</taxon>
        <taxon>Pseudomonadota</taxon>
        <taxon>Betaproteobacteria</taxon>
        <taxon>Burkholderiales</taxon>
        <taxon>Comamonadaceae</taxon>
        <taxon>Hydrogenophaga</taxon>
    </lineage>
</organism>
<gene>
    <name evidence="3" type="ORF">J2X09_004469</name>
</gene>
<comment type="caution">
    <text evidence="3">The sequence shown here is derived from an EMBL/GenBank/DDBJ whole genome shotgun (WGS) entry which is preliminary data.</text>
</comment>
<feature type="transmembrane region" description="Helical" evidence="1">
    <location>
        <begin position="239"/>
        <end position="261"/>
    </location>
</feature>
<evidence type="ECO:0000259" key="2">
    <source>
        <dbReference type="Pfam" id="PF04892"/>
    </source>
</evidence>
<dbReference type="Proteomes" id="UP001265550">
    <property type="component" value="Unassembled WGS sequence"/>
</dbReference>
<accession>A0ABU1VGZ2</accession>
<evidence type="ECO:0000256" key="1">
    <source>
        <dbReference type="SAM" id="Phobius"/>
    </source>
</evidence>
<evidence type="ECO:0000313" key="3">
    <source>
        <dbReference type="EMBL" id="MDR7096712.1"/>
    </source>
</evidence>
<protein>
    <submittedName>
        <fullName evidence="3">VanZ family protein</fullName>
    </submittedName>
</protein>
<keyword evidence="4" id="KW-1185">Reference proteome</keyword>
<feature type="domain" description="VanZ-like" evidence="2">
    <location>
        <begin position="22"/>
        <end position="127"/>
    </location>
</feature>
<name>A0ABU1VGZ2_9BURK</name>
<dbReference type="Pfam" id="PF04892">
    <property type="entry name" value="VanZ"/>
    <property type="match status" value="1"/>
</dbReference>
<feature type="transmembrane region" description="Helical" evidence="1">
    <location>
        <begin position="208"/>
        <end position="227"/>
    </location>
</feature>
<keyword evidence="1" id="KW-0812">Transmembrane</keyword>
<keyword evidence="1" id="KW-0472">Membrane</keyword>
<feature type="transmembrane region" description="Helical" evidence="1">
    <location>
        <begin position="79"/>
        <end position="98"/>
    </location>
</feature>
<feature type="transmembrane region" description="Helical" evidence="1">
    <location>
        <begin position="341"/>
        <end position="359"/>
    </location>
</feature>
<evidence type="ECO:0000313" key="4">
    <source>
        <dbReference type="Proteomes" id="UP001265550"/>
    </source>
</evidence>
<proteinExistence type="predicted"/>
<feature type="transmembrane region" description="Helical" evidence="1">
    <location>
        <begin position="273"/>
        <end position="291"/>
    </location>
</feature>
<sequence>MNTRSSAWPLALLFAGVVVYASLYPFTGWRVQGVSPLAFLTAPIPQYWTGFDVVSNLVGYAPLGFLLSLAMLRSGWGRWSWWLAFILPTLLSLGVETLQNYLPMRVPSNVDFALNSTGAALGGACAWALERVGALRRWSQFRADWFEPSAHGSLVLLALWPFALLYPLSVPFGLGHVWDRLESGLVVLMDDTPFLTWVPVRLEVPDPLSPMAEAFCIALCLLSPLLMGFSEMRSMLRRALFHFMFFLCAAGAAGLSAALTYGPSHAWAWLNPQTILGLGVAVLVGLSMVGLSRRLCTVLMLLSLAVSLTLLNLAPDSPYFAQSLEVWEQGRFIRFHGLSQWLGWLWPFAALIFGLRVMARVSVPLEPATKIPP</sequence>
<feature type="transmembrane region" description="Helical" evidence="1">
    <location>
        <begin position="47"/>
        <end position="72"/>
    </location>
</feature>
<reference evidence="3 4" key="1">
    <citation type="submission" date="2023-07" db="EMBL/GenBank/DDBJ databases">
        <title>Sorghum-associated microbial communities from plants grown in Nebraska, USA.</title>
        <authorList>
            <person name="Schachtman D."/>
        </authorList>
    </citation>
    <scope>NUCLEOTIDE SEQUENCE [LARGE SCALE GENOMIC DNA]</scope>
    <source>
        <strain evidence="3 4">BE240</strain>
    </source>
</reference>
<dbReference type="InterPro" id="IPR006976">
    <property type="entry name" value="VanZ-like"/>
</dbReference>
<feature type="transmembrane region" description="Helical" evidence="1">
    <location>
        <begin position="298"/>
        <end position="321"/>
    </location>
</feature>
<dbReference type="RefSeq" id="WP_310309432.1">
    <property type="nucleotide sequence ID" value="NZ_JAVDWE010000016.1"/>
</dbReference>
<feature type="transmembrane region" description="Helical" evidence="1">
    <location>
        <begin position="110"/>
        <end position="129"/>
    </location>
</feature>
<feature type="transmembrane region" description="Helical" evidence="1">
    <location>
        <begin position="150"/>
        <end position="168"/>
    </location>
</feature>
<keyword evidence="1" id="KW-1133">Transmembrane helix</keyword>